<dbReference type="GO" id="GO:0006753">
    <property type="term" value="P:nucleoside phosphate metabolic process"/>
    <property type="evidence" value="ECO:0007669"/>
    <property type="project" value="TreeGrafter"/>
</dbReference>
<evidence type="ECO:0000256" key="2">
    <source>
        <dbReference type="ARBA" id="ARBA00022801"/>
    </source>
</evidence>
<accession>A0A1M5YZE6</accession>
<dbReference type="InterPro" id="IPR000086">
    <property type="entry name" value="NUDIX_hydrolase_dom"/>
</dbReference>
<keyword evidence="2" id="KW-0378">Hydrolase</keyword>
<name>A0A1M5YZE6_9CLOT</name>
<proteinExistence type="predicted"/>
<dbReference type="GO" id="GO:0019693">
    <property type="term" value="P:ribose phosphate metabolic process"/>
    <property type="evidence" value="ECO:0007669"/>
    <property type="project" value="TreeGrafter"/>
</dbReference>
<evidence type="ECO:0000313" key="5">
    <source>
        <dbReference type="Proteomes" id="UP000184241"/>
    </source>
</evidence>
<dbReference type="PROSITE" id="PS51462">
    <property type="entry name" value="NUDIX"/>
    <property type="match status" value="1"/>
</dbReference>
<evidence type="ECO:0000256" key="1">
    <source>
        <dbReference type="ARBA" id="ARBA00001946"/>
    </source>
</evidence>
<protein>
    <submittedName>
        <fullName evidence="4">ADP-ribose pyrophosphatase</fullName>
    </submittedName>
</protein>
<dbReference type="RefSeq" id="WP_073019698.1">
    <property type="nucleotide sequence ID" value="NZ_FQXU01000007.1"/>
</dbReference>
<dbReference type="SUPFAM" id="SSF55811">
    <property type="entry name" value="Nudix"/>
    <property type="match status" value="1"/>
</dbReference>
<dbReference type="PRINTS" id="PR00502">
    <property type="entry name" value="NUDIXFAMILY"/>
</dbReference>
<dbReference type="InterPro" id="IPR020476">
    <property type="entry name" value="Nudix_hydrolase"/>
</dbReference>
<dbReference type="PANTHER" id="PTHR11839:SF18">
    <property type="entry name" value="NUDIX HYDROLASE DOMAIN-CONTAINING PROTEIN"/>
    <property type="match status" value="1"/>
</dbReference>
<evidence type="ECO:0000313" key="4">
    <source>
        <dbReference type="EMBL" id="SHI17254.1"/>
    </source>
</evidence>
<organism evidence="4 5">
    <name type="scientific">Clostridium intestinale DSM 6191</name>
    <dbReference type="NCBI Taxonomy" id="1121320"/>
    <lineage>
        <taxon>Bacteria</taxon>
        <taxon>Bacillati</taxon>
        <taxon>Bacillota</taxon>
        <taxon>Clostridia</taxon>
        <taxon>Eubacteriales</taxon>
        <taxon>Clostridiaceae</taxon>
        <taxon>Clostridium</taxon>
    </lineage>
</organism>
<dbReference type="Proteomes" id="UP000184241">
    <property type="component" value="Unassembled WGS sequence"/>
</dbReference>
<dbReference type="GO" id="GO:0005829">
    <property type="term" value="C:cytosol"/>
    <property type="evidence" value="ECO:0007669"/>
    <property type="project" value="TreeGrafter"/>
</dbReference>
<sequence>MNLVEKTLKKSTVYEGDFLIYEKIQVELPDGNTANRDVIRHPGAVAVIAITEDNKVLFVEQYRKALDKITLEIPAGKIDKGESPEKSVVRELEEETGFKSDNIKFLGKIVTAPGFCDEYIHIYLAKDLKIGIKEGDEDEFINVKKFSMEEIKKMILNGEIYDSKTLSALLYVLI</sequence>
<dbReference type="FunFam" id="3.90.79.10:FF:000024">
    <property type="entry name" value="ADP-ribose pyrophosphatase"/>
    <property type="match status" value="1"/>
</dbReference>
<feature type="domain" description="Nudix hydrolase" evidence="3">
    <location>
        <begin position="39"/>
        <end position="168"/>
    </location>
</feature>
<dbReference type="InterPro" id="IPR015797">
    <property type="entry name" value="NUDIX_hydrolase-like_dom_sf"/>
</dbReference>
<dbReference type="AlphaFoldDB" id="A0A1M5YZE6"/>
<dbReference type="EMBL" id="FQXU01000007">
    <property type="protein sequence ID" value="SHI17254.1"/>
    <property type="molecule type" value="Genomic_DNA"/>
</dbReference>
<gene>
    <name evidence="4" type="ORF">SAMN02745941_02362</name>
</gene>
<dbReference type="Pfam" id="PF00293">
    <property type="entry name" value="NUDIX"/>
    <property type="match status" value="1"/>
</dbReference>
<dbReference type="PANTHER" id="PTHR11839">
    <property type="entry name" value="UDP/ADP-SUGAR PYROPHOSPHATASE"/>
    <property type="match status" value="1"/>
</dbReference>
<comment type="cofactor">
    <cofactor evidence="1">
        <name>Mg(2+)</name>
        <dbReference type="ChEBI" id="CHEBI:18420"/>
    </cofactor>
</comment>
<dbReference type="Gene3D" id="3.90.79.10">
    <property type="entry name" value="Nucleoside Triphosphate Pyrophosphohydrolase"/>
    <property type="match status" value="1"/>
</dbReference>
<evidence type="ECO:0000259" key="3">
    <source>
        <dbReference type="PROSITE" id="PS51462"/>
    </source>
</evidence>
<dbReference type="GO" id="GO:0016787">
    <property type="term" value="F:hydrolase activity"/>
    <property type="evidence" value="ECO:0007669"/>
    <property type="project" value="UniProtKB-KW"/>
</dbReference>
<dbReference type="CDD" id="cd03424">
    <property type="entry name" value="NUDIX_ADPRase_Nudt5_UGPPase_Nudt14"/>
    <property type="match status" value="1"/>
</dbReference>
<reference evidence="4 5" key="1">
    <citation type="submission" date="2016-11" db="EMBL/GenBank/DDBJ databases">
        <authorList>
            <person name="Jaros S."/>
            <person name="Januszkiewicz K."/>
            <person name="Wedrychowicz H."/>
        </authorList>
    </citation>
    <scope>NUCLEOTIDE SEQUENCE [LARGE SCALE GENOMIC DNA]</scope>
    <source>
        <strain evidence="4 5">DSM 6191</strain>
    </source>
</reference>